<feature type="transmembrane region" description="Helical" evidence="1">
    <location>
        <begin position="7"/>
        <end position="28"/>
    </location>
</feature>
<sequence>MSFGWKIGIWVGLGLFVLLAVLLLTGVFKPFEPNVQSANLVVWDVPAHERVMGQFFRDYAEQNPGVRIDYQTKSSDTYVSDLLEALASGAGPDIFLLDSASLAKNQNKIAPLPSSSSLTQDFLAKASDAIASDLIDENRNLYGIPWSVDTLALYYNKDYLNAINVPEPPKTWVDFQDVSRRLTRRSPTGVIQRSGAAFGLGRNVVNAADIFSLLILQSNNPFYSKSDKQFHLNDAVVVNDRSQKLGLSALQFYAAFASPSSPYYTWNSSLPEAKEAFASGRAALYLGYARELPDIMARNSHLNFGIAPVPQLVAGDRTSYASYEFFTVSKSSPVADAAWQVLASLFDPAVEKNIVDQFAIPPARRDLVNEKPVDPILQPFYDQVLSARTWRIPDKTVARKIISDALDAVVGGVLTPDQALDRIQTQLQLLVPRS</sequence>
<evidence type="ECO:0000313" key="2">
    <source>
        <dbReference type="EMBL" id="OHA02164.1"/>
    </source>
</evidence>
<dbReference type="PANTHER" id="PTHR43649:SF12">
    <property type="entry name" value="DIACETYLCHITOBIOSE BINDING PROTEIN DASA"/>
    <property type="match status" value="1"/>
</dbReference>
<dbReference type="PANTHER" id="PTHR43649">
    <property type="entry name" value="ARABINOSE-BINDING PROTEIN-RELATED"/>
    <property type="match status" value="1"/>
</dbReference>
<name>A0A1G2KSB3_9BACT</name>
<dbReference type="AlphaFoldDB" id="A0A1G2KSB3"/>
<reference evidence="2 3" key="1">
    <citation type="journal article" date="2016" name="Nat. Commun.">
        <title>Thousands of microbial genomes shed light on interconnected biogeochemical processes in an aquifer system.</title>
        <authorList>
            <person name="Anantharaman K."/>
            <person name="Brown C.T."/>
            <person name="Hug L.A."/>
            <person name="Sharon I."/>
            <person name="Castelle C.J."/>
            <person name="Probst A.J."/>
            <person name="Thomas B.C."/>
            <person name="Singh A."/>
            <person name="Wilkins M.J."/>
            <person name="Karaoz U."/>
            <person name="Brodie E.L."/>
            <person name="Williams K.H."/>
            <person name="Hubbard S.S."/>
            <person name="Banfield J.F."/>
        </authorList>
    </citation>
    <scope>NUCLEOTIDE SEQUENCE [LARGE SCALE GENOMIC DNA]</scope>
</reference>
<evidence type="ECO:0008006" key="4">
    <source>
        <dbReference type="Google" id="ProtNLM"/>
    </source>
</evidence>
<dbReference type="SUPFAM" id="SSF53850">
    <property type="entry name" value="Periplasmic binding protein-like II"/>
    <property type="match status" value="1"/>
</dbReference>
<accession>A0A1G2KSB3</accession>
<keyword evidence="1" id="KW-0472">Membrane</keyword>
<keyword evidence="1" id="KW-1133">Transmembrane helix</keyword>
<dbReference type="InterPro" id="IPR050490">
    <property type="entry name" value="Bact_solute-bd_prot1"/>
</dbReference>
<comment type="caution">
    <text evidence="2">The sequence shown here is derived from an EMBL/GenBank/DDBJ whole genome shotgun (WGS) entry which is preliminary data.</text>
</comment>
<organism evidence="2 3">
    <name type="scientific">Candidatus Sungbacteria bacterium RIFCSPHIGHO2_02_FULL_49_20</name>
    <dbReference type="NCBI Taxonomy" id="1802272"/>
    <lineage>
        <taxon>Bacteria</taxon>
        <taxon>Candidatus Sungiibacteriota</taxon>
    </lineage>
</organism>
<dbReference type="Pfam" id="PF01547">
    <property type="entry name" value="SBP_bac_1"/>
    <property type="match status" value="1"/>
</dbReference>
<dbReference type="InterPro" id="IPR006059">
    <property type="entry name" value="SBP"/>
</dbReference>
<keyword evidence="1" id="KW-0812">Transmembrane</keyword>
<evidence type="ECO:0000313" key="3">
    <source>
        <dbReference type="Proteomes" id="UP000178710"/>
    </source>
</evidence>
<dbReference type="EMBL" id="MHQK01000007">
    <property type="protein sequence ID" value="OHA02164.1"/>
    <property type="molecule type" value="Genomic_DNA"/>
</dbReference>
<dbReference type="Gene3D" id="3.40.190.10">
    <property type="entry name" value="Periplasmic binding protein-like II"/>
    <property type="match status" value="1"/>
</dbReference>
<protein>
    <recommendedName>
        <fullName evidence="4">ABC transporter substrate-binding protein</fullName>
    </recommendedName>
</protein>
<dbReference type="Proteomes" id="UP000178710">
    <property type="component" value="Unassembled WGS sequence"/>
</dbReference>
<evidence type="ECO:0000256" key="1">
    <source>
        <dbReference type="SAM" id="Phobius"/>
    </source>
</evidence>
<gene>
    <name evidence="2" type="ORF">A3C12_01130</name>
</gene>
<proteinExistence type="predicted"/>